<feature type="region of interest" description="Disordered" evidence="1">
    <location>
        <begin position="1"/>
        <end position="20"/>
    </location>
</feature>
<protein>
    <submittedName>
        <fullName evidence="2">Uncharacterized protein</fullName>
    </submittedName>
</protein>
<proteinExistence type="predicted"/>
<evidence type="ECO:0000256" key="1">
    <source>
        <dbReference type="SAM" id="MobiDB-lite"/>
    </source>
</evidence>
<name>A0A7D3VXW6_ACTVE</name>
<evidence type="ECO:0000313" key="2">
    <source>
        <dbReference type="EMBL" id="QKG23654.1"/>
    </source>
</evidence>
<organism evidence="2 3">
    <name type="scientific">Actinomadura verrucosospora</name>
    <dbReference type="NCBI Taxonomy" id="46165"/>
    <lineage>
        <taxon>Bacteria</taxon>
        <taxon>Bacillati</taxon>
        <taxon>Actinomycetota</taxon>
        <taxon>Actinomycetes</taxon>
        <taxon>Streptosporangiales</taxon>
        <taxon>Thermomonosporaceae</taxon>
        <taxon>Actinomadura</taxon>
    </lineage>
</organism>
<dbReference type="Proteomes" id="UP000501240">
    <property type="component" value="Chromosome"/>
</dbReference>
<sequence>MCSVPPEGSKVMPPAGASKSMSTSLSHSLVSAGGSPVQISTRIGVFQFH</sequence>
<keyword evidence="3" id="KW-1185">Reference proteome</keyword>
<gene>
    <name evidence="2" type="ORF">ACTIVE_5297</name>
</gene>
<evidence type="ECO:0000313" key="3">
    <source>
        <dbReference type="Proteomes" id="UP000501240"/>
    </source>
</evidence>
<dbReference type="AlphaFoldDB" id="A0A7D3VXW6"/>
<reference evidence="2 3" key="1">
    <citation type="submission" date="2020-05" db="EMBL/GenBank/DDBJ databases">
        <title>Actinomadura verrucosospora NRRL-B18236 (PFL_A860) Genome sequencing and assembly.</title>
        <authorList>
            <person name="Samborskyy M."/>
        </authorList>
    </citation>
    <scope>NUCLEOTIDE SEQUENCE [LARGE SCALE GENOMIC DNA]</scope>
    <source>
        <strain evidence="2 3">NRRL:B18236</strain>
    </source>
</reference>
<dbReference type="EMBL" id="CP053892">
    <property type="protein sequence ID" value="QKG23654.1"/>
    <property type="molecule type" value="Genomic_DNA"/>
</dbReference>
<accession>A0A7D3VXW6</accession>